<gene>
    <name evidence="1" type="ORF">P280DRAFT_513978</name>
</gene>
<reference evidence="1" key="1">
    <citation type="journal article" date="2020" name="Stud. Mycol.">
        <title>101 Dothideomycetes genomes: a test case for predicting lifestyles and emergence of pathogens.</title>
        <authorList>
            <person name="Haridas S."/>
            <person name="Albert R."/>
            <person name="Binder M."/>
            <person name="Bloem J."/>
            <person name="Labutti K."/>
            <person name="Salamov A."/>
            <person name="Andreopoulos B."/>
            <person name="Baker S."/>
            <person name="Barry K."/>
            <person name="Bills G."/>
            <person name="Bluhm B."/>
            <person name="Cannon C."/>
            <person name="Castanera R."/>
            <person name="Culley D."/>
            <person name="Daum C."/>
            <person name="Ezra D."/>
            <person name="Gonzalez J."/>
            <person name="Henrissat B."/>
            <person name="Kuo A."/>
            <person name="Liang C."/>
            <person name="Lipzen A."/>
            <person name="Lutzoni F."/>
            <person name="Magnuson J."/>
            <person name="Mondo S."/>
            <person name="Nolan M."/>
            <person name="Ohm R."/>
            <person name="Pangilinan J."/>
            <person name="Park H.-J."/>
            <person name="Ramirez L."/>
            <person name="Alfaro M."/>
            <person name="Sun H."/>
            <person name="Tritt A."/>
            <person name="Yoshinaga Y."/>
            <person name="Zwiers L.-H."/>
            <person name="Turgeon B."/>
            <person name="Goodwin S."/>
            <person name="Spatafora J."/>
            <person name="Crous P."/>
            <person name="Grigoriev I."/>
        </authorList>
    </citation>
    <scope>NUCLEOTIDE SEQUENCE</scope>
    <source>
        <strain evidence="1">CBS 473.64</strain>
    </source>
</reference>
<organism evidence="1 2">
    <name type="scientific">Massarina eburnea CBS 473.64</name>
    <dbReference type="NCBI Taxonomy" id="1395130"/>
    <lineage>
        <taxon>Eukaryota</taxon>
        <taxon>Fungi</taxon>
        <taxon>Dikarya</taxon>
        <taxon>Ascomycota</taxon>
        <taxon>Pezizomycotina</taxon>
        <taxon>Dothideomycetes</taxon>
        <taxon>Pleosporomycetidae</taxon>
        <taxon>Pleosporales</taxon>
        <taxon>Massarineae</taxon>
        <taxon>Massarinaceae</taxon>
        <taxon>Massarina</taxon>
    </lineage>
</organism>
<dbReference type="AlphaFoldDB" id="A0A6A6S9T7"/>
<proteinExistence type="predicted"/>
<protein>
    <submittedName>
        <fullName evidence="1">Uncharacterized protein</fullName>
    </submittedName>
</protein>
<dbReference type="Proteomes" id="UP000799753">
    <property type="component" value="Unassembled WGS sequence"/>
</dbReference>
<accession>A0A6A6S9T7</accession>
<dbReference type="EMBL" id="MU006778">
    <property type="protein sequence ID" value="KAF2644505.1"/>
    <property type="molecule type" value="Genomic_DNA"/>
</dbReference>
<sequence>MRPIGAELDAGQIDNSLFVAMYRYELGTVGDDVSIVDVGAWLAGVFASIFGLVRLMAFSEPVGARTNNTNTRDLAVSLKRCSSSAFLTYSPASPILPMAPRATERTTRYRTVGTLYTESWKTTKQNGNRVSKTGQQAPMLHVTIQHFEWPLEASFWLNRMETLDGRAHGGIQKGDTVEQLGLKDTNGEIGGLRIFWVDTRP</sequence>
<name>A0A6A6S9T7_9PLEO</name>
<evidence type="ECO:0000313" key="2">
    <source>
        <dbReference type="Proteomes" id="UP000799753"/>
    </source>
</evidence>
<evidence type="ECO:0000313" key="1">
    <source>
        <dbReference type="EMBL" id="KAF2644505.1"/>
    </source>
</evidence>
<keyword evidence="2" id="KW-1185">Reference proteome</keyword>